<organism evidence="2 3">
    <name type="scientific">Clavelina lepadiformis</name>
    <name type="common">Light-bulb sea squirt</name>
    <name type="synonym">Ascidia lepadiformis</name>
    <dbReference type="NCBI Taxonomy" id="159417"/>
    <lineage>
        <taxon>Eukaryota</taxon>
        <taxon>Metazoa</taxon>
        <taxon>Chordata</taxon>
        <taxon>Tunicata</taxon>
        <taxon>Ascidiacea</taxon>
        <taxon>Aplousobranchia</taxon>
        <taxon>Clavelinidae</taxon>
        <taxon>Clavelina</taxon>
    </lineage>
</organism>
<name>A0ABP0F337_CLALP</name>
<dbReference type="Proteomes" id="UP001642483">
    <property type="component" value="Unassembled WGS sequence"/>
</dbReference>
<keyword evidence="3" id="KW-1185">Reference proteome</keyword>
<gene>
    <name evidence="2" type="ORF">CVLEPA_LOCUS3861</name>
</gene>
<comment type="caution">
    <text evidence="2">The sequence shown here is derived from an EMBL/GenBank/DDBJ whole genome shotgun (WGS) entry which is preliminary data.</text>
</comment>
<evidence type="ECO:0008006" key="4">
    <source>
        <dbReference type="Google" id="ProtNLM"/>
    </source>
</evidence>
<accession>A0ABP0F337</accession>
<feature type="region of interest" description="Disordered" evidence="1">
    <location>
        <begin position="341"/>
        <end position="360"/>
    </location>
</feature>
<sequence length="429" mass="46774">MIGRADIEGSKSNVAMNAWLPQASYPCGNFSDTSCLKLPSSKGSIGHAFAVCIHTENQNQVSFCPFALREVSVLTELTLGHLRYSLTDVPPQSNSPPDTVFRANRAPPEGDALKARNVTRSCSTPAESEPEPALAAVFHEKRPTQVQAHARRRMEAGVRPVRYGSSLPTSLTYIVLSARGCSPWRPAADMGTISHENYTFSLGFSRADASSPDTTRDVVLYGAHVPISGRTDSRVAAPYQEKRTLPGTHASVSEFVCVAALGAEAPISVSRFGNINPIPFRTTGATRASPRFRTAFAYPLGSTDPCSTAVHMEPLLHFGLQSSHLNICYYHQDLHRRLLHPGSRPRLLRPPPRPSYSSPHSAPVSCYTLLSGFRLPWPPSCCLYQPTPFVGSDERRVGRLNPAFGSSRIASPAYQEWPTWHSHSTPGSN</sequence>
<protein>
    <recommendedName>
        <fullName evidence="4">Senescence-associated protein</fullName>
    </recommendedName>
</protein>
<proteinExistence type="predicted"/>
<evidence type="ECO:0000313" key="2">
    <source>
        <dbReference type="EMBL" id="CAK8674142.1"/>
    </source>
</evidence>
<dbReference type="EMBL" id="CAWYQH010000008">
    <property type="protein sequence ID" value="CAK8674142.1"/>
    <property type="molecule type" value="Genomic_DNA"/>
</dbReference>
<dbReference type="PANTHER" id="PTHR33047:SF8">
    <property type="entry name" value="REGULATOR OF RDNA TRANSCRIPTION PROTEIN 15"/>
    <property type="match status" value="1"/>
</dbReference>
<reference evidence="2 3" key="1">
    <citation type="submission" date="2024-02" db="EMBL/GenBank/DDBJ databases">
        <authorList>
            <person name="Daric V."/>
            <person name="Darras S."/>
        </authorList>
    </citation>
    <scope>NUCLEOTIDE SEQUENCE [LARGE SCALE GENOMIC DNA]</scope>
</reference>
<evidence type="ECO:0000313" key="3">
    <source>
        <dbReference type="Proteomes" id="UP001642483"/>
    </source>
</evidence>
<evidence type="ECO:0000256" key="1">
    <source>
        <dbReference type="SAM" id="MobiDB-lite"/>
    </source>
</evidence>
<dbReference type="PANTHER" id="PTHR33047">
    <property type="entry name" value="PROTEIN TAR1"/>
    <property type="match status" value="1"/>
</dbReference>
<dbReference type="InterPro" id="IPR052997">
    <property type="entry name" value="RRT15-like"/>
</dbReference>